<evidence type="ECO:0000313" key="5">
    <source>
        <dbReference type="Proteomes" id="UP000256561"/>
    </source>
</evidence>
<sequence length="481" mass="54489">MKLPFSSYFSFYLCQQKSAKTRVYFHSARLGLLLLTIGACITSIQARSEETSCEVGCEEQTAIERPLVTNTTIEASVLDADYFANPYRVSLFSQDHGENGDRLWSQTKSMFGYGLGVIAVLYAMPEDFTNWDKNGEVLGKWSENVKEVAVWDRDVWYINYIGHPYFGGVYYQVARKSGYRQWDSFVYAALMSTFYWEYGVEAFAERPSLQDLVATPVGGWLWGEWMYRTEMDIRANGGELWGSKGWGSTALFLLDPVDSLGRGMNRLFNRQIVKAGTGYINVREVAVNSMGDTENQLVLGMSFLLGDGSADTEAGFTVPDYTSLTHDPVDYSMISVGLGVGHVLLDDLWGLDNDVTGSMEIGLHFSRRFSAHLAFSRGYPEATGSDERIPYENYSLNGQYYFNTEGNLRPYLALGFGQQLRDQDRDLDVFVVHAGVGLYGKITDKWAWQADWRAYHSTRFDSTDSLLNLMMIYRFGKGEWY</sequence>
<dbReference type="AlphaFoldDB" id="A0A3D8MFF5"/>
<dbReference type="RefSeq" id="WP_115591219.1">
    <property type="nucleotide sequence ID" value="NZ_QRHA01000001.1"/>
</dbReference>
<dbReference type="InterPro" id="IPR011250">
    <property type="entry name" value="OMP/PagP_B-barrel"/>
</dbReference>
<reference evidence="5" key="1">
    <citation type="submission" date="2018-08" db="EMBL/GenBank/DDBJ databases">
        <authorList>
            <person name="Zhang J."/>
            <person name="Du Z.-J."/>
        </authorList>
    </citation>
    <scope>NUCLEOTIDE SEQUENCE [LARGE SCALE GENOMIC DNA]</scope>
    <source>
        <strain evidence="5">KCTC 52655</strain>
    </source>
</reference>
<feature type="domain" description="DUF3943" evidence="2">
    <location>
        <begin position="150"/>
        <end position="257"/>
    </location>
</feature>
<dbReference type="Pfam" id="PF13505">
    <property type="entry name" value="OMP_b-brl"/>
    <property type="match status" value="1"/>
</dbReference>
<keyword evidence="5" id="KW-1185">Reference proteome</keyword>
<keyword evidence="1" id="KW-0732">Signal</keyword>
<dbReference type="Gene3D" id="2.40.160.20">
    <property type="match status" value="1"/>
</dbReference>
<dbReference type="Pfam" id="PF13084">
    <property type="entry name" value="DUF3943"/>
    <property type="match status" value="1"/>
</dbReference>
<dbReference type="EMBL" id="QRHA01000001">
    <property type="protein sequence ID" value="RDV28928.1"/>
    <property type="molecule type" value="Genomic_DNA"/>
</dbReference>
<accession>A0A3D8MFF5</accession>
<feature type="domain" description="Outer membrane protein beta-barrel" evidence="3">
    <location>
        <begin position="336"/>
        <end position="474"/>
    </location>
</feature>
<proteinExistence type="predicted"/>
<evidence type="ECO:0000259" key="3">
    <source>
        <dbReference type="Pfam" id="PF13505"/>
    </source>
</evidence>
<evidence type="ECO:0000313" key="4">
    <source>
        <dbReference type="EMBL" id="RDV28928.1"/>
    </source>
</evidence>
<dbReference type="OrthoDB" id="9152616at2"/>
<organism evidence="4 5">
    <name type="scientific">Alteromonas aestuariivivens</name>
    <dbReference type="NCBI Taxonomy" id="1938339"/>
    <lineage>
        <taxon>Bacteria</taxon>
        <taxon>Pseudomonadati</taxon>
        <taxon>Pseudomonadota</taxon>
        <taxon>Gammaproteobacteria</taxon>
        <taxon>Alteromonadales</taxon>
        <taxon>Alteromonadaceae</taxon>
        <taxon>Alteromonas/Salinimonas group</taxon>
        <taxon>Alteromonas</taxon>
    </lineage>
</organism>
<gene>
    <name evidence="4" type="ORF">DXV75_00200</name>
</gene>
<evidence type="ECO:0000259" key="2">
    <source>
        <dbReference type="Pfam" id="PF13084"/>
    </source>
</evidence>
<dbReference type="SUPFAM" id="SSF56925">
    <property type="entry name" value="OMPA-like"/>
    <property type="match status" value="1"/>
</dbReference>
<protein>
    <submittedName>
        <fullName evidence="4">DUF3943 domain-containing protein</fullName>
    </submittedName>
</protein>
<dbReference type="InterPro" id="IPR027385">
    <property type="entry name" value="Beta-barrel_OMP"/>
</dbReference>
<comment type="caution">
    <text evidence="4">The sequence shown here is derived from an EMBL/GenBank/DDBJ whole genome shotgun (WGS) entry which is preliminary data.</text>
</comment>
<dbReference type="Proteomes" id="UP000256561">
    <property type="component" value="Unassembled WGS sequence"/>
</dbReference>
<evidence type="ECO:0000256" key="1">
    <source>
        <dbReference type="ARBA" id="ARBA00022729"/>
    </source>
</evidence>
<dbReference type="InterPro" id="IPR025079">
    <property type="entry name" value="DUF3943"/>
</dbReference>
<name>A0A3D8MFF5_9ALTE</name>